<evidence type="ECO:0000256" key="4">
    <source>
        <dbReference type="ARBA" id="ARBA00022741"/>
    </source>
</evidence>
<feature type="transmembrane region" description="Helical" evidence="9">
    <location>
        <begin position="255"/>
        <end position="288"/>
    </location>
</feature>
<gene>
    <name evidence="11" type="ORF">FISHEDRAFT_69710</name>
</gene>
<dbReference type="InterPro" id="IPR050173">
    <property type="entry name" value="ABC_transporter_C-like"/>
</dbReference>
<dbReference type="AlphaFoldDB" id="A0A0D7ALH3"/>
<feature type="domain" description="ABC transmembrane type-1" evidence="10">
    <location>
        <begin position="279"/>
        <end position="350"/>
    </location>
</feature>
<evidence type="ECO:0000256" key="7">
    <source>
        <dbReference type="ARBA" id="ARBA00023136"/>
    </source>
</evidence>
<dbReference type="SUPFAM" id="SSF90123">
    <property type="entry name" value="ABC transporter transmembrane region"/>
    <property type="match status" value="1"/>
</dbReference>
<dbReference type="PANTHER" id="PTHR24223:SF353">
    <property type="entry name" value="ABC TRANSPORTER ATP-BINDING PROTEIN_PERMEASE VMR1-RELATED"/>
    <property type="match status" value="1"/>
</dbReference>
<sequence length="376" mass="41583">MTFCAWDYSRSYLTRQIIPLPPWFGGRGSTTANTRLKDRVFSTVLRRFRHPTGGRHASGGYHTEDEGEIADVVDASGPTVSVSLARAVYSRASVLLLDNVLSAVDAQTAYHLYHRCLQEDIMKGCTVLLVSHHVHLCTPGAAYIVALDNGRLLYSGAYDGFQSSGAMGGLVQSIETAREDEKKEKVIEEADVPLKMDSVSSSTDSSATVAATPAKARKPPRKLVEDEKRAVGHIGHDIWEFKDLIKHLEKSGSPMYYIGVYALMMVLSVLPTFSTNVSLLEAVLFAHIRFHDTLSRGRILNRFGKDFEGIDSNLSDNFGRTITHTLSSIVTFVVIIYVGGPAFLLAIVILGYLFYNGEWPCLVSVSSRLFMFIYSW</sequence>
<dbReference type="Pfam" id="PF00664">
    <property type="entry name" value="ABC_membrane"/>
    <property type="match status" value="1"/>
</dbReference>
<evidence type="ECO:0000256" key="2">
    <source>
        <dbReference type="ARBA" id="ARBA00022692"/>
    </source>
</evidence>
<dbReference type="GO" id="GO:0005524">
    <property type="term" value="F:ATP binding"/>
    <property type="evidence" value="ECO:0007669"/>
    <property type="project" value="UniProtKB-KW"/>
</dbReference>
<keyword evidence="4" id="KW-0547">Nucleotide-binding</keyword>
<organism evidence="11 12">
    <name type="scientific">Fistulina hepatica ATCC 64428</name>
    <dbReference type="NCBI Taxonomy" id="1128425"/>
    <lineage>
        <taxon>Eukaryota</taxon>
        <taxon>Fungi</taxon>
        <taxon>Dikarya</taxon>
        <taxon>Basidiomycota</taxon>
        <taxon>Agaricomycotina</taxon>
        <taxon>Agaricomycetes</taxon>
        <taxon>Agaricomycetidae</taxon>
        <taxon>Agaricales</taxon>
        <taxon>Fistulinaceae</taxon>
        <taxon>Fistulina</taxon>
    </lineage>
</organism>
<dbReference type="EMBL" id="KN881637">
    <property type="protein sequence ID" value="KIY52609.1"/>
    <property type="molecule type" value="Genomic_DNA"/>
</dbReference>
<keyword evidence="5" id="KW-0067">ATP-binding</keyword>
<evidence type="ECO:0000313" key="11">
    <source>
        <dbReference type="EMBL" id="KIY52609.1"/>
    </source>
</evidence>
<evidence type="ECO:0000256" key="3">
    <source>
        <dbReference type="ARBA" id="ARBA00022737"/>
    </source>
</evidence>
<reference evidence="11 12" key="1">
    <citation type="journal article" date="2015" name="Fungal Genet. Biol.">
        <title>Evolution of novel wood decay mechanisms in Agaricales revealed by the genome sequences of Fistulina hepatica and Cylindrobasidium torrendii.</title>
        <authorList>
            <person name="Floudas D."/>
            <person name="Held B.W."/>
            <person name="Riley R."/>
            <person name="Nagy L.G."/>
            <person name="Koehler G."/>
            <person name="Ransdell A.S."/>
            <person name="Younus H."/>
            <person name="Chow J."/>
            <person name="Chiniquy J."/>
            <person name="Lipzen A."/>
            <person name="Tritt A."/>
            <person name="Sun H."/>
            <person name="Haridas S."/>
            <person name="LaButti K."/>
            <person name="Ohm R.A."/>
            <person name="Kues U."/>
            <person name="Blanchette R.A."/>
            <person name="Grigoriev I.V."/>
            <person name="Minto R.E."/>
            <person name="Hibbett D.S."/>
        </authorList>
    </citation>
    <scope>NUCLEOTIDE SEQUENCE [LARGE SCALE GENOMIC DNA]</scope>
    <source>
        <strain evidence="11 12">ATCC 64428</strain>
    </source>
</reference>
<name>A0A0D7ALH3_9AGAR</name>
<dbReference type="PANTHER" id="PTHR24223">
    <property type="entry name" value="ATP-BINDING CASSETTE SUB-FAMILY C"/>
    <property type="match status" value="1"/>
</dbReference>
<feature type="compositionally biased region" description="Low complexity" evidence="8">
    <location>
        <begin position="197"/>
        <end position="214"/>
    </location>
</feature>
<keyword evidence="1" id="KW-0813">Transport</keyword>
<dbReference type="OrthoDB" id="6500128at2759"/>
<evidence type="ECO:0000259" key="10">
    <source>
        <dbReference type="PROSITE" id="PS50929"/>
    </source>
</evidence>
<feature type="region of interest" description="Disordered" evidence="8">
    <location>
        <begin position="197"/>
        <end position="220"/>
    </location>
</feature>
<dbReference type="Gene3D" id="3.40.50.300">
    <property type="entry name" value="P-loop containing nucleotide triphosphate hydrolases"/>
    <property type="match status" value="1"/>
</dbReference>
<proteinExistence type="predicted"/>
<keyword evidence="3" id="KW-0677">Repeat</keyword>
<evidence type="ECO:0000256" key="9">
    <source>
        <dbReference type="SAM" id="Phobius"/>
    </source>
</evidence>
<feature type="transmembrane region" description="Helical" evidence="9">
    <location>
        <begin position="329"/>
        <end position="355"/>
    </location>
</feature>
<dbReference type="Proteomes" id="UP000054144">
    <property type="component" value="Unassembled WGS sequence"/>
</dbReference>
<keyword evidence="6 9" id="KW-1133">Transmembrane helix</keyword>
<keyword evidence="7 9" id="KW-0472">Membrane</keyword>
<dbReference type="PROSITE" id="PS50929">
    <property type="entry name" value="ABC_TM1F"/>
    <property type="match status" value="1"/>
</dbReference>
<evidence type="ECO:0000256" key="1">
    <source>
        <dbReference type="ARBA" id="ARBA00022448"/>
    </source>
</evidence>
<dbReference type="InterPro" id="IPR011527">
    <property type="entry name" value="ABC1_TM_dom"/>
</dbReference>
<keyword evidence="2 9" id="KW-0812">Transmembrane</keyword>
<protein>
    <recommendedName>
        <fullName evidence="10">ABC transmembrane type-1 domain-containing protein</fullName>
    </recommendedName>
</protein>
<dbReference type="Gene3D" id="1.20.1560.10">
    <property type="entry name" value="ABC transporter type 1, transmembrane domain"/>
    <property type="match status" value="1"/>
</dbReference>
<evidence type="ECO:0000256" key="8">
    <source>
        <dbReference type="SAM" id="MobiDB-lite"/>
    </source>
</evidence>
<keyword evidence="12" id="KW-1185">Reference proteome</keyword>
<evidence type="ECO:0000256" key="6">
    <source>
        <dbReference type="ARBA" id="ARBA00022989"/>
    </source>
</evidence>
<dbReference type="SUPFAM" id="SSF52540">
    <property type="entry name" value="P-loop containing nucleoside triphosphate hydrolases"/>
    <property type="match status" value="1"/>
</dbReference>
<accession>A0A0D7ALH3</accession>
<dbReference type="GO" id="GO:0140359">
    <property type="term" value="F:ABC-type transporter activity"/>
    <property type="evidence" value="ECO:0007669"/>
    <property type="project" value="InterPro"/>
</dbReference>
<evidence type="ECO:0000256" key="5">
    <source>
        <dbReference type="ARBA" id="ARBA00022840"/>
    </source>
</evidence>
<evidence type="ECO:0000313" key="12">
    <source>
        <dbReference type="Proteomes" id="UP000054144"/>
    </source>
</evidence>
<dbReference type="InterPro" id="IPR027417">
    <property type="entry name" value="P-loop_NTPase"/>
</dbReference>
<dbReference type="InterPro" id="IPR036640">
    <property type="entry name" value="ABC1_TM_sf"/>
</dbReference>
<dbReference type="GO" id="GO:0000329">
    <property type="term" value="C:fungal-type vacuole membrane"/>
    <property type="evidence" value="ECO:0007669"/>
    <property type="project" value="TreeGrafter"/>
</dbReference>